<keyword evidence="3" id="KW-1185">Reference proteome</keyword>
<feature type="domain" description="LicD/FKTN/FKRP nucleotidyltransferase" evidence="1">
    <location>
        <begin position="25"/>
        <end position="252"/>
    </location>
</feature>
<organism evidence="2 3">
    <name type="scientific">Paraeggerthella hongkongensis</name>
    <dbReference type="NCBI Taxonomy" id="230658"/>
    <lineage>
        <taxon>Bacteria</taxon>
        <taxon>Bacillati</taxon>
        <taxon>Actinomycetota</taxon>
        <taxon>Coriobacteriia</taxon>
        <taxon>Eggerthellales</taxon>
        <taxon>Eggerthellaceae</taxon>
        <taxon>Paraeggerthella</taxon>
    </lineage>
</organism>
<reference evidence="3" key="1">
    <citation type="submission" date="2018-05" db="EMBL/GenBank/DDBJ databases">
        <title>Genome Sequencing of selected type strains of the family Eggerthellaceae.</title>
        <authorList>
            <person name="Danylec N."/>
            <person name="Stoll D.A."/>
            <person name="Doetsch A."/>
            <person name="Huch M."/>
        </authorList>
    </citation>
    <scope>NUCLEOTIDE SEQUENCE [LARGE SCALE GENOMIC DNA]</scope>
    <source>
        <strain evidence="3">DSM 16106</strain>
    </source>
</reference>
<accession>A0A3N0AUY8</accession>
<sequence length="282" mass="32108">MDNSEALKKLQGIELEILLVLKDFCLQHDIAWFLDGGTALGAARHRGFIPWDDDIDVGMIREDYDRFVSLAKTRLPAGFSFHDGSNTPGYAAMFAKVYKDGTKYYTEETIEAGCDQGIFVDVFPYDRLENTLDLRKKQIRNARIWQSILYLYYTGKIVVPHKGLLGAAERGMCKTAHLIVSKLCNPNSIRKNFERSILFGEGDSSSLYLSLPWPNVPGFRRSDLLPATMLPFEKHEFPAPALWKKFLEATYGNWEQLPSVEDRHTHLPKYLDFGDGTSWSAE</sequence>
<dbReference type="PANTHER" id="PTHR43404:SF2">
    <property type="entry name" value="LIPOPOLYSACCHARIDE CHOLINEPHOSPHOTRANSFERASE LICD"/>
    <property type="match status" value="1"/>
</dbReference>
<comment type="caution">
    <text evidence="2">The sequence shown here is derived from an EMBL/GenBank/DDBJ whole genome shotgun (WGS) entry which is preliminary data.</text>
</comment>
<dbReference type="RefSeq" id="WP_123193100.1">
    <property type="nucleotide sequence ID" value="NZ_QICD01000040.1"/>
</dbReference>
<dbReference type="GO" id="GO:0009100">
    <property type="term" value="P:glycoprotein metabolic process"/>
    <property type="evidence" value="ECO:0007669"/>
    <property type="project" value="UniProtKB-ARBA"/>
</dbReference>
<evidence type="ECO:0000313" key="3">
    <source>
        <dbReference type="Proteomes" id="UP000278632"/>
    </source>
</evidence>
<evidence type="ECO:0000259" key="1">
    <source>
        <dbReference type="Pfam" id="PF04991"/>
    </source>
</evidence>
<dbReference type="PANTHER" id="PTHR43404">
    <property type="entry name" value="LIPOPOLYSACCHARIDE CHOLINEPHOSPHOTRANSFERASE LICD"/>
    <property type="match status" value="1"/>
</dbReference>
<dbReference type="InterPro" id="IPR052942">
    <property type="entry name" value="LPS_cholinephosphotransferase"/>
</dbReference>
<name>A0A3N0AUY8_9ACTN</name>
<dbReference type="OrthoDB" id="3780655at2"/>
<dbReference type="Proteomes" id="UP000278632">
    <property type="component" value="Unassembled WGS sequence"/>
</dbReference>
<proteinExistence type="predicted"/>
<gene>
    <name evidence="2" type="ORF">DMP08_11950</name>
</gene>
<dbReference type="Pfam" id="PF04991">
    <property type="entry name" value="LicD"/>
    <property type="match status" value="1"/>
</dbReference>
<dbReference type="InterPro" id="IPR007074">
    <property type="entry name" value="LicD/FKTN/FKRP_NTP_transf"/>
</dbReference>
<evidence type="ECO:0000313" key="2">
    <source>
        <dbReference type="EMBL" id="RNL38384.1"/>
    </source>
</evidence>
<dbReference type="AlphaFoldDB" id="A0A3N0AUY8"/>
<dbReference type="EMBL" id="QICD01000040">
    <property type="protein sequence ID" value="RNL38384.1"/>
    <property type="molecule type" value="Genomic_DNA"/>
</dbReference>
<protein>
    <submittedName>
        <fullName evidence="2">LicD family protein</fullName>
    </submittedName>
</protein>